<sequence length="69" mass="8340">MKISDQGKKGWQERYKRGTANSKKRIIDNKDHFTNELEAEPTEQEIQPQKNKPHNLREWLLRHFNKPDI</sequence>
<organism evidence="1 2">
    <name type="scientific">Paenibacillus mucilaginosus K02</name>
    <dbReference type="NCBI Taxonomy" id="997761"/>
    <lineage>
        <taxon>Bacteria</taxon>
        <taxon>Bacillati</taxon>
        <taxon>Bacillota</taxon>
        <taxon>Bacilli</taxon>
        <taxon>Bacillales</taxon>
        <taxon>Paenibacillaceae</taxon>
        <taxon>Paenibacillus</taxon>
    </lineage>
</organism>
<dbReference type="AlphaFoldDB" id="I0BJX8"/>
<dbReference type="KEGG" id="pmw:B2K_18435"/>
<accession>I0BJX8</accession>
<reference evidence="1 2" key="1">
    <citation type="submission" date="2013-06" db="EMBL/GenBank/DDBJ databases">
        <title>Complete genome sequence of Paenibacillus mucilaginosus K02.</title>
        <authorList>
            <person name="Xiao B."/>
            <person name="Sun L."/>
            <person name="Xiao L."/>
            <person name="Lian B."/>
        </authorList>
    </citation>
    <scope>NUCLEOTIDE SEQUENCE [LARGE SCALE GENOMIC DNA]</scope>
    <source>
        <strain evidence="1 2">K02</strain>
    </source>
</reference>
<gene>
    <name evidence="1" type="ORF">B2K_18435</name>
</gene>
<name>I0BJX8_9BACL</name>
<dbReference type="HOGENOM" id="CLU_2771976_0_0_9"/>
<evidence type="ECO:0000313" key="2">
    <source>
        <dbReference type="Proteomes" id="UP000007392"/>
    </source>
</evidence>
<dbReference type="RefSeq" id="WP_014651138.1">
    <property type="nucleotide sequence ID" value="NC_017672.3"/>
</dbReference>
<protein>
    <submittedName>
        <fullName evidence="1">Uncharacterized protein</fullName>
    </submittedName>
</protein>
<evidence type="ECO:0000313" key="1">
    <source>
        <dbReference type="EMBL" id="AFH62675.1"/>
    </source>
</evidence>
<dbReference type="Proteomes" id="UP000007392">
    <property type="component" value="Chromosome"/>
</dbReference>
<dbReference type="EMBL" id="CP003422">
    <property type="protein sequence ID" value="AFH62675.1"/>
    <property type="molecule type" value="Genomic_DNA"/>
</dbReference>
<proteinExistence type="predicted"/>